<feature type="binding site" evidence="9">
    <location>
        <position position="182"/>
    </location>
    <ligand>
        <name>Mn(2+)</name>
        <dbReference type="ChEBI" id="CHEBI:29035"/>
    </ligand>
</feature>
<feature type="binding site" evidence="9">
    <location>
        <position position="182"/>
    </location>
    <ligand>
        <name>1-deoxy-D-xylulose 5-phosphate</name>
        <dbReference type="ChEBI" id="CHEBI:57792"/>
    </ligand>
</feature>
<proteinExistence type="inferred from homology"/>
<feature type="binding site" evidence="9">
    <location>
        <position position="242"/>
    </location>
    <ligand>
        <name>1-deoxy-D-xylulose 5-phosphate</name>
        <dbReference type="ChEBI" id="CHEBI:57792"/>
    </ligand>
</feature>
<dbReference type="Pfam" id="PF02670">
    <property type="entry name" value="DXP_reductoisom"/>
    <property type="match status" value="1"/>
</dbReference>
<feature type="binding site" evidence="9">
    <location>
        <position position="181"/>
    </location>
    <ligand>
        <name>1-deoxy-D-xylulose 5-phosphate</name>
        <dbReference type="ChEBI" id="CHEBI:57792"/>
    </ligand>
</feature>
<evidence type="ECO:0000256" key="5">
    <source>
        <dbReference type="ARBA" id="ARBA00023002"/>
    </source>
</evidence>
<dbReference type="InterPro" id="IPR013644">
    <property type="entry name" value="DXP_reductoisomerase_C"/>
</dbReference>
<dbReference type="Gene3D" id="3.40.50.720">
    <property type="entry name" value="NAD(P)-binding Rossmann-like Domain"/>
    <property type="match status" value="1"/>
</dbReference>
<feature type="binding site" evidence="9">
    <location>
        <position position="206"/>
    </location>
    <ligand>
        <name>1-deoxy-D-xylulose 5-phosphate</name>
        <dbReference type="ChEBI" id="CHEBI:57792"/>
    </ligand>
</feature>
<dbReference type="SUPFAM" id="SSF51735">
    <property type="entry name" value="NAD(P)-binding Rossmann-fold domains"/>
    <property type="match status" value="1"/>
</dbReference>
<dbReference type="PIRSF" id="PIRSF006205">
    <property type="entry name" value="Dxp_reductismrs"/>
    <property type="match status" value="1"/>
</dbReference>
<dbReference type="InterPro" id="IPR013512">
    <property type="entry name" value="DXP_reductoisomerase_N"/>
</dbReference>
<dbReference type="InterPro" id="IPR036291">
    <property type="entry name" value="NAD(P)-bd_dom_sf"/>
</dbReference>
<feature type="binding site" evidence="9">
    <location>
        <position position="35"/>
    </location>
    <ligand>
        <name>NADPH</name>
        <dbReference type="ChEBI" id="CHEBI:57783"/>
    </ligand>
</feature>
<dbReference type="InterPro" id="IPR026877">
    <property type="entry name" value="DXPR_C"/>
</dbReference>
<feature type="binding site" evidence="9">
    <location>
        <position position="251"/>
    </location>
    <ligand>
        <name>1-deoxy-D-xylulose 5-phosphate</name>
        <dbReference type="ChEBI" id="CHEBI:57792"/>
    </ligand>
</feature>
<dbReference type="GO" id="GO:0030604">
    <property type="term" value="F:1-deoxy-D-xylulose-5-phosphate reductoisomerase activity"/>
    <property type="evidence" value="ECO:0007669"/>
    <property type="project" value="UniProtKB-UniRule"/>
</dbReference>
<evidence type="ECO:0000256" key="9">
    <source>
        <dbReference type="HAMAP-Rule" id="MF_00183"/>
    </source>
</evidence>
<feature type="binding site" evidence="9">
    <location>
        <position position="248"/>
    </location>
    <ligand>
        <name>1-deoxy-D-xylulose 5-phosphate</name>
        <dbReference type="ChEBI" id="CHEBI:57792"/>
    </ligand>
</feature>
<feature type="binding site" evidence="9">
    <location>
        <position position="33"/>
    </location>
    <ligand>
        <name>NADPH</name>
        <dbReference type="ChEBI" id="CHEBI:57783"/>
    </ligand>
</feature>
<dbReference type="EMBL" id="AP019377">
    <property type="protein sequence ID" value="BBH95577.1"/>
    <property type="molecule type" value="Genomic_DNA"/>
</dbReference>
<organism evidence="13">
    <name type="scientific">Thermogemmatispora argillosa</name>
    <dbReference type="NCBI Taxonomy" id="2045280"/>
    <lineage>
        <taxon>Bacteria</taxon>
        <taxon>Bacillati</taxon>
        <taxon>Chloroflexota</taxon>
        <taxon>Ktedonobacteria</taxon>
        <taxon>Thermogemmatisporales</taxon>
        <taxon>Thermogemmatisporaceae</taxon>
        <taxon>Thermogemmatispora</taxon>
    </lineage>
</organism>
<comment type="function">
    <text evidence="9">Catalyzes the NADPH-dependent rearrangement and reduction of 1-deoxy-D-xylulose-5-phosphate (DXP) to 2-C-methyl-D-erythritol 4-phosphate (MEP).</text>
</comment>
<dbReference type="GO" id="GO:0051484">
    <property type="term" value="P:isopentenyl diphosphate biosynthetic process, methylerythritol 4-phosphate pathway involved in terpenoid biosynthetic process"/>
    <property type="evidence" value="ECO:0007669"/>
    <property type="project" value="TreeGrafter"/>
</dbReference>
<feature type="domain" description="1-deoxy-D-xylulose 5-phosphate reductoisomerase C-terminal" evidence="11">
    <location>
        <begin position="176"/>
        <end position="259"/>
    </location>
</feature>
<keyword evidence="5 9" id="KW-0560">Oxidoreductase</keyword>
<dbReference type="Pfam" id="PF13288">
    <property type="entry name" value="DXPR_C"/>
    <property type="match status" value="1"/>
</dbReference>
<dbReference type="PANTHER" id="PTHR30525">
    <property type="entry name" value="1-DEOXY-D-XYLULOSE 5-PHOSPHATE REDUCTOISOMERASE"/>
    <property type="match status" value="1"/>
</dbReference>
<evidence type="ECO:0000256" key="1">
    <source>
        <dbReference type="ARBA" id="ARBA00005094"/>
    </source>
</evidence>
<comment type="pathway">
    <text evidence="1 9">Isoprenoid biosynthesis; isopentenyl diphosphate biosynthesis via DXP pathway; isopentenyl diphosphate from 1-deoxy-D-xylulose 5-phosphate: step 1/6.</text>
</comment>
<dbReference type="Pfam" id="PF08436">
    <property type="entry name" value="DXP_redisom_C"/>
    <property type="match status" value="1"/>
</dbReference>
<feature type="binding site" evidence="9">
    <location>
        <position position="251"/>
    </location>
    <ligand>
        <name>Mn(2+)</name>
        <dbReference type="ChEBI" id="CHEBI:29035"/>
    </ligand>
</feature>
<keyword evidence="4 9" id="KW-0521">NADP</keyword>
<dbReference type="GO" id="GO:0030145">
    <property type="term" value="F:manganese ion binding"/>
    <property type="evidence" value="ECO:0007669"/>
    <property type="project" value="TreeGrafter"/>
</dbReference>
<evidence type="ECO:0000256" key="8">
    <source>
        <dbReference type="ARBA" id="ARBA00048543"/>
    </source>
</evidence>
<dbReference type="AlphaFoldDB" id="A0A455T7Z9"/>
<keyword evidence="13" id="KW-0413">Isomerase</keyword>
<comment type="cofactor">
    <cofactor evidence="9">
        <name>Mg(2+)</name>
        <dbReference type="ChEBI" id="CHEBI:18420"/>
    </cofactor>
    <cofactor evidence="9">
        <name>Mn(2+)</name>
        <dbReference type="ChEBI" id="CHEBI:29035"/>
    </cofactor>
</comment>
<feature type="domain" description="DXP reductoisomerase C-terminal" evidence="12">
    <location>
        <begin position="292"/>
        <end position="413"/>
    </location>
</feature>
<evidence type="ECO:0000259" key="11">
    <source>
        <dbReference type="Pfam" id="PF08436"/>
    </source>
</evidence>
<name>A0A455T7Z9_9CHLR</name>
<feature type="binding site" evidence="9">
    <location>
        <position position="247"/>
    </location>
    <ligand>
        <name>1-deoxy-D-xylulose 5-phosphate</name>
        <dbReference type="ChEBI" id="CHEBI:57792"/>
    </ligand>
</feature>
<dbReference type="Gene3D" id="1.10.1740.10">
    <property type="match status" value="1"/>
</dbReference>
<evidence type="ECO:0000256" key="3">
    <source>
        <dbReference type="ARBA" id="ARBA00022723"/>
    </source>
</evidence>
<feature type="binding site" evidence="9">
    <location>
        <position position="155"/>
    </location>
    <ligand>
        <name>1-deoxy-D-xylulose 5-phosphate</name>
        <dbReference type="ChEBI" id="CHEBI:57792"/>
    </ligand>
</feature>
<keyword evidence="7 9" id="KW-0414">Isoprene biosynthesis</keyword>
<sequence length="430" mass="46430">MERNAEKEPGRWATGPTTGMECFPRRIAVLGSTGSIGRQTLDVVRCFPEYFEVVALAAHSNLSLLAKQVEEFSPALVACFAETPAIREEARRVVSGGGRSEKKPAPQLAFGLSGLLEAATLPQVDLVVVATSGLVALEPVMAAIQAGKAIALANKETLVMAGHLVMEAARRAGVAILPIDSEHSALWQCLRGEEGAEVRRLILTASGGPFRQTPLAELPSVTVAQALAHPTWRMGPKITVDSATLMNKGLEVIEAHWLFSVPYDRIEVVIHPESIIHSMVEFIDGSIKMQASLPSMHLPILDALSYPLRLDAAARRLIRPLDWVQVARLHFEPLDVARFPCYRLAREAAELGGTYPCALVGADEEAVALFLAGQISLTDIARLIEAVLERHAVVAQAQPDIPVILQTRDWARQMAQEQAAALGVVRQATG</sequence>
<reference evidence="13" key="1">
    <citation type="submission" date="2018-12" db="EMBL/GenBank/DDBJ databases">
        <title>Novel natural products biosynthetic potential of the class Ktedonobacteria.</title>
        <authorList>
            <person name="Zheng Y."/>
            <person name="Saitou A."/>
            <person name="Wang C.M."/>
            <person name="Toyoda A."/>
            <person name="Minakuchi Y."/>
            <person name="Sekiguchi Y."/>
            <person name="Ueda K."/>
            <person name="Takano H."/>
            <person name="Sakai Y."/>
            <person name="Yokota A."/>
            <person name="Yabe S."/>
        </authorList>
    </citation>
    <scope>NUCLEOTIDE SEQUENCE</scope>
    <source>
        <strain evidence="13">A3-2</strain>
    </source>
</reference>
<keyword evidence="6 9" id="KW-0464">Manganese</keyword>
<dbReference type="UniPathway" id="UPA00056">
    <property type="reaction ID" value="UER00092"/>
</dbReference>
<dbReference type="NCBIfam" id="TIGR00243">
    <property type="entry name" value="Dxr"/>
    <property type="match status" value="1"/>
</dbReference>
<evidence type="ECO:0000313" key="13">
    <source>
        <dbReference type="EMBL" id="BBH95577.1"/>
    </source>
</evidence>
<dbReference type="InterPro" id="IPR036169">
    <property type="entry name" value="DXPR_C_sf"/>
</dbReference>
<dbReference type="FunFam" id="3.40.50.720:FF:000045">
    <property type="entry name" value="1-deoxy-D-xylulose 5-phosphate reductoisomerase"/>
    <property type="match status" value="1"/>
</dbReference>
<evidence type="ECO:0000259" key="12">
    <source>
        <dbReference type="Pfam" id="PF13288"/>
    </source>
</evidence>
<keyword evidence="9" id="KW-0460">Magnesium</keyword>
<dbReference type="PANTHER" id="PTHR30525:SF0">
    <property type="entry name" value="1-DEOXY-D-XYLULOSE 5-PHOSPHATE REDUCTOISOMERASE, CHLOROPLASTIC"/>
    <property type="match status" value="1"/>
</dbReference>
<comment type="catalytic activity">
    <reaction evidence="8">
        <text>2-C-methyl-D-erythritol 4-phosphate + NADP(+) = 1-deoxy-D-xylulose 5-phosphate + NADPH + H(+)</text>
        <dbReference type="Rhea" id="RHEA:13717"/>
        <dbReference type="ChEBI" id="CHEBI:15378"/>
        <dbReference type="ChEBI" id="CHEBI:57783"/>
        <dbReference type="ChEBI" id="CHEBI:57792"/>
        <dbReference type="ChEBI" id="CHEBI:58262"/>
        <dbReference type="ChEBI" id="CHEBI:58349"/>
        <dbReference type="EC" id="1.1.1.267"/>
    </reaction>
    <physiologicalReaction direction="right-to-left" evidence="8">
        <dbReference type="Rhea" id="RHEA:13719"/>
    </physiologicalReaction>
</comment>
<dbReference type="InterPro" id="IPR003821">
    <property type="entry name" value="DXP_reductoisomerase"/>
</dbReference>
<feature type="binding site" evidence="9">
    <location>
        <position position="61"/>
    </location>
    <ligand>
        <name>NADPH</name>
        <dbReference type="ChEBI" id="CHEBI:57783"/>
    </ligand>
</feature>
<dbReference type="EC" id="1.1.1.267" evidence="9"/>
<gene>
    <name evidence="9 13" type="primary">dxr</name>
    <name evidence="13" type="ORF">KTA_37760</name>
</gene>
<feature type="binding site" evidence="9">
    <location>
        <position position="154"/>
    </location>
    <ligand>
        <name>NADPH</name>
        <dbReference type="ChEBI" id="CHEBI:57783"/>
    </ligand>
</feature>
<dbReference type="HAMAP" id="MF_00183">
    <property type="entry name" value="DXP_reductoisom"/>
    <property type="match status" value="1"/>
</dbReference>
<feature type="binding site" evidence="9">
    <location>
        <position position="156"/>
    </location>
    <ligand>
        <name>NADPH</name>
        <dbReference type="ChEBI" id="CHEBI:57783"/>
    </ligand>
</feature>
<evidence type="ECO:0000259" key="10">
    <source>
        <dbReference type="Pfam" id="PF02670"/>
    </source>
</evidence>
<dbReference type="GO" id="GO:0016853">
    <property type="term" value="F:isomerase activity"/>
    <property type="evidence" value="ECO:0007669"/>
    <property type="project" value="UniProtKB-KW"/>
</dbReference>
<feature type="domain" description="1-deoxy-D-xylulose 5-phosphate reductoisomerase N-terminal" evidence="10">
    <location>
        <begin position="27"/>
        <end position="162"/>
    </location>
</feature>
<feature type="binding site" evidence="9">
    <location>
        <position position="34"/>
    </location>
    <ligand>
        <name>NADPH</name>
        <dbReference type="ChEBI" id="CHEBI:57783"/>
    </ligand>
</feature>
<dbReference type="SUPFAM" id="SSF55347">
    <property type="entry name" value="Glyceraldehyde-3-phosphate dehydrogenase-like, C-terminal domain"/>
    <property type="match status" value="1"/>
</dbReference>
<protein>
    <recommendedName>
        <fullName evidence="9">1-deoxy-D-xylulose 5-phosphate reductoisomerase</fullName>
        <shortName evidence="9">DXP reductoisomerase</shortName>
        <ecNumber evidence="9">1.1.1.267</ecNumber>
    </recommendedName>
    <alternativeName>
        <fullName evidence="9">1-deoxyxylulose-5-phosphate reductoisomerase</fullName>
    </alternativeName>
    <alternativeName>
        <fullName evidence="9">2-C-methyl-D-erythritol 4-phosphate synthase</fullName>
    </alternativeName>
</protein>
<dbReference type="SUPFAM" id="SSF69055">
    <property type="entry name" value="1-deoxy-D-xylulose-5-phosphate reductoisomerase, C-terminal domain"/>
    <property type="match status" value="1"/>
</dbReference>
<feature type="binding site" evidence="9">
    <location>
        <position position="180"/>
    </location>
    <ligand>
        <name>Mn(2+)</name>
        <dbReference type="ChEBI" id="CHEBI:29035"/>
    </ligand>
</feature>
<feature type="binding site" evidence="9">
    <location>
        <position position="235"/>
    </location>
    <ligand>
        <name>NADPH</name>
        <dbReference type="ChEBI" id="CHEBI:57783"/>
    </ligand>
</feature>
<evidence type="ECO:0000256" key="7">
    <source>
        <dbReference type="ARBA" id="ARBA00023229"/>
    </source>
</evidence>
<evidence type="ECO:0000256" key="2">
    <source>
        <dbReference type="ARBA" id="ARBA00006825"/>
    </source>
</evidence>
<comment type="similarity">
    <text evidence="2 9">Belongs to the DXR family.</text>
</comment>
<dbReference type="GO" id="GO:0070402">
    <property type="term" value="F:NADPH binding"/>
    <property type="evidence" value="ECO:0007669"/>
    <property type="project" value="InterPro"/>
</dbReference>
<evidence type="ECO:0000256" key="4">
    <source>
        <dbReference type="ARBA" id="ARBA00022857"/>
    </source>
</evidence>
<comment type="caution">
    <text evidence="9">Lacks conserved residue(s) required for the propagation of feature annotation.</text>
</comment>
<evidence type="ECO:0000256" key="6">
    <source>
        <dbReference type="ARBA" id="ARBA00023211"/>
    </source>
</evidence>
<feature type="binding site" evidence="9">
    <location>
        <position position="229"/>
    </location>
    <ligand>
        <name>1-deoxy-D-xylulose 5-phosphate</name>
        <dbReference type="ChEBI" id="CHEBI:57792"/>
    </ligand>
</feature>
<feature type="binding site" evidence="9">
    <location>
        <position position="36"/>
    </location>
    <ligand>
        <name>NADPH</name>
        <dbReference type="ChEBI" id="CHEBI:57783"/>
    </ligand>
</feature>
<keyword evidence="3 9" id="KW-0479">Metal-binding</keyword>
<accession>A0A455T7Z9</accession>